<accession>A0A6A6SQN3</accession>
<proteinExistence type="predicted"/>
<organism evidence="2 3">
    <name type="scientific">Lophiostoma macrostomum CBS 122681</name>
    <dbReference type="NCBI Taxonomy" id="1314788"/>
    <lineage>
        <taxon>Eukaryota</taxon>
        <taxon>Fungi</taxon>
        <taxon>Dikarya</taxon>
        <taxon>Ascomycota</taxon>
        <taxon>Pezizomycotina</taxon>
        <taxon>Dothideomycetes</taxon>
        <taxon>Pleosporomycetidae</taxon>
        <taxon>Pleosporales</taxon>
        <taxon>Lophiostomataceae</taxon>
        <taxon>Lophiostoma</taxon>
    </lineage>
</organism>
<name>A0A6A6SQN3_9PLEO</name>
<feature type="region of interest" description="Disordered" evidence="1">
    <location>
        <begin position="146"/>
        <end position="165"/>
    </location>
</feature>
<keyword evidence="3" id="KW-1185">Reference proteome</keyword>
<gene>
    <name evidence="2" type="ORF">K491DRAFT_697782</name>
</gene>
<reference evidence="2" key="1">
    <citation type="journal article" date="2020" name="Stud. Mycol.">
        <title>101 Dothideomycetes genomes: a test case for predicting lifestyles and emergence of pathogens.</title>
        <authorList>
            <person name="Haridas S."/>
            <person name="Albert R."/>
            <person name="Binder M."/>
            <person name="Bloem J."/>
            <person name="Labutti K."/>
            <person name="Salamov A."/>
            <person name="Andreopoulos B."/>
            <person name="Baker S."/>
            <person name="Barry K."/>
            <person name="Bills G."/>
            <person name="Bluhm B."/>
            <person name="Cannon C."/>
            <person name="Castanera R."/>
            <person name="Culley D."/>
            <person name="Daum C."/>
            <person name="Ezra D."/>
            <person name="Gonzalez J."/>
            <person name="Henrissat B."/>
            <person name="Kuo A."/>
            <person name="Liang C."/>
            <person name="Lipzen A."/>
            <person name="Lutzoni F."/>
            <person name="Magnuson J."/>
            <person name="Mondo S."/>
            <person name="Nolan M."/>
            <person name="Ohm R."/>
            <person name="Pangilinan J."/>
            <person name="Park H.-J."/>
            <person name="Ramirez L."/>
            <person name="Alfaro M."/>
            <person name="Sun H."/>
            <person name="Tritt A."/>
            <person name="Yoshinaga Y."/>
            <person name="Zwiers L.-H."/>
            <person name="Turgeon B."/>
            <person name="Goodwin S."/>
            <person name="Spatafora J."/>
            <person name="Crous P."/>
            <person name="Grigoriev I."/>
        </authorList>
    </citation>
    <scope>NUCLEOTIDE SEQUENCE</scope>
    <source>
        <strain evidence="2">CBS 122681</strain>
    </source>
</reference>
<evidence type="ECO:0000313" key="2">
    <source>
        <dbReference type="EMBL" id="KAF2649832.1"/>
    </source>
</evidence>
<evidence type="ECO:0000256" key="1">
    <source>
        <dbReference type="SAM" id="MobiDB-lite"/>
    </source>
</evidence>
<feature type="compositionally biased region" description="Basic and acidic residues" evidence="1">
    <location>
        <begin position="183"/>
        <end position="198"/>
    </location>
</feature>
<sequence length="244" mass="27394">MYARVSVGRTFQTSLKVEEEGAATLTFTSNPKTNSAHPEMAKSKEIQEFRAKVDKNQRDLRDQLHQRVREAKQVQSSRHDDASALLQDVFNPSSSIAHPPNGNRLSYPGTSIDRSATYASANEVVKSSEDLLNEYGRIEKLIEDSKCGDEQPMADSWQQEAKDMERQLELGRKKAIRDVKKTLGADYDGERGLEHPEGPDGAEENIGGKENDTLDYELLKTLRYAERGVKRMVKGLPKDDAIDK</sequence>
<evidence type="ECO:0000313" key="3">
    <source>
        <dbReference type="Proteomes" id="UP000799324"/>
    </source>
</evidence>
<dbReference type="Proteomes" id="UP000799324">
    <property type="component" value="Unassembled WGS sequence"/>
</dbReference>
<feature type="region of interest" description="Disordered" evidence="1">
    <location>
        <begin position="183"/>
        <end position="210"/>
    </location>
</feature>
<protein>
    <submittedName>
        <fullName evidence="2">Uncharacterized protein</fullName>
    </submittedName>
</protein>
<dbReference type="OrthoDB" id="3934814at2759"/>
<dbReference type="EMBL" id="MU004477">
    <property type="protein sequence ID" value="KAF2649832.1"/>
    <property type="molecule type" value="Genomic_DNA"/>
</dbReference>
<dbReference type="AlphaFoldDB" id="A0A6A6SQN3"/>